<dbReference type="PROSITE" id="PS50801">
    <property type="entry name" value="STAS"/>
    <property type="match status" value="1"/>
</dbReference>
<dbReference type="Proteomes" id="UP001052739">
    <property type="component" value="Unassembled WGS sequence"/>
</dbReference>
<comment type="caution">
    <text evidence="5">The sequence shown here is derived from an EMBL/GenBank/DDBJ whole genome shotgun (WGS) entry which is preliminary data.</text>
</comment>
<dbReference type="SUPFAM" id="SSF52091">
    <property type="entry name" value="SpoIIaa-like"/>
    <property type="match status" value="1"/>
</dbReference>
<sequence length="138" mass="14982">MTPPPADPTPSLFPDAPDDPRIRVEAEPTTTGTLLRLGGEIDMDTAHQLDTALRRALSDGGGRRLLSLDLSEVTFCDSTGLNTLLRARQRALDRHVSLSITAVSEQVAHLLDITRTAPLFGLPPSRARRSSDVPRPRP</sequence>
<evidence type="ECO:0000313" key="6">
    <source>
        <dbReference type="Proteomes" id="UP001052739"/>
    </source>
</evidence>
<dbReference type="RefSeq" id="WP_190221222.1">
    <property type="nucleotide sequence ID" value="NZ_BNBS01000001.1"/>
</dbReference>
<keyword evidence="6" id="KW-1185">Reference proteome</keyword>
<dbReference type="InterPro" id="IPR003658">
    <property type="entry name" value="Anti-sigma_ant"/>
</dbReference>
<dbReference type="InterPro" id="IPR058548">
    <property type="entry name" value="MlaB-like_STAS"/>
</dbReference>
<gene>
    <name evidence="5" type="ORF">Shyd_62620</name>
</gene>
<evidence type="ECO:0000259" key="4">
    <source>
        <dbReference type="PROSITE" id="PS50801"/>
    </source>
</evidence>
<dbReference type="InterPro" id="IPR036513">
    <property type="entry name" value="STAS_dom_sf"/>
</dbReference>
<comment type="similarity">
    <text evidence="1 2">Belongs to the anti-sigma-factor antagonist family.</text>
</comment>
<organism evidence="5 6">
    <name type="scientific">Streptomyces hydrogenans</name>
    <dbReference type="NCBI Taxonomy" id="1873719"/>
    <lineage>
        <taxon>Bacteria</taxon>
        <taxon>Bacillati</taxon>
        <taxon>Actinomycetota</taxon>
        <taxon>Actinomycetes</taxon>
        <taxon>Kitasatosporales</taxon>
        <taxon>Streptomycetaceae</taxon>
        <taxon>Streptomyces</taxon>
    </lineage>
</organism>
<accession>A0ABQ3PIP6</accession>
<dbReference type="EMBL" id="BNDW01000068">
    <property type="protein sequence ID" value="GHI24891.1"/>
    <property type="molecule type" value="Genomic_DNA"/>
</dbReference>
<proteinExistence type="inferred from homology"/>
<evidence type="ECO:0000256" key="1">
    <source>
        <dbReference type="ARBA" id="ARBA00009013"/>
    </source>
</evidence>
<feature type="region of interest" description="Disordered" evidence="3">
    <location>
        <begin position="1"/>
        <end position="26"/>
    </location>
</feature>
<name>A0ABQ3PIP6_9ACTN</name>
<feature type="domain" description="STAS" evidence="4">
    <location>
        <begin position="22"/>
        <end position="114"/>
    </location>
</feature>
<evidence type="ECO:0000256" key="3">
    <source>
        <dbReference type="SAM" id="MobiDB-lite"/>
    </source>
</evidence>
<dbReference type="PANTHER" id="PTHR33495">
    <property type="entry name" value="ANTI-SIGMA FACTOR ANTAGONIST TM_1081-RELATED-RELATED"/>
    <property type="match status" value="1"/>
</dbReference>
<reference evidence="5" key="1">
    <citation type="submission" date="2024-05" db="EMBL/GenBank/DDBJ databases">
        <title>Whole genome shotgun sequence of Streptomyces hydrogenans NBRC 13475.</title>
        <authorList>
            <person name="Komaki H."/>
            <person name="Tamura T."/>
        </authorList>
    </citation>
    <scope>NUCLEOTIDE SEQUENCE</scope>
    <source>
        <strain evidence="5">NBRC 13475</strain>
    </source>
</reference>
<dbReference type="InterPro" id="IPR002645">
    <property type="entry name" value="STAS_dom"/>
</dbReference>
<dbReference type="PANTHER" id="PTHR33495:SF2">
    <property type="entry name" value="ANTI-SIGMA FACTOR ANTAGONIST TM_1081-RELATED"/>
    <property type="match status" value="1"/>
</dbReference>
<dbReference type="NCBIfam" id="TIGR00377">
    <property type="entry name" value="ant_ant_sig"/>
    <property type="match status" value="1"/>
</dbReference>
<protein>
    <recommendedName>
        <fullName evidence="2">Anti-sigma factor antagonist</fullName>
    </recommendedName>
</protein>
<dbReference type="Pfam" id="PF13466">
    <property type="entry name" value="STAS_2"/>
    <property type="match status" value="1"/>
</dbReference>
<evidence type="ECO:0000256" key="2">
    <source>
        <dbReference type="RuleBase" id="RU003749"/>
    </source>
</evidence>
<dbReference type="CDD" id="cd07043">
    <property type="entry name" value="STAS_anti-anti-sigma_factors"/>
    <property type="match status" value="1"/>
</dbReference>
<dbReference type="Gene3D" id="3.30.750.24">
    <property type="entry name" value="STAS domain"/>
    <property type="match status" value="1"/>
</dbReference>
<evidence type="ECO:0000313" key="5">
    <source>
        <dbReference type="EMBL" id="GHI24891.1"/>
    </source>
</evidence>